<sequence>MVFQDGYFYQGRLFYSTKWTRPMEATFVAALVEHKKQGHFKRNGINFHAVMCAIYDVNRDHATKHSYATGENKLRKLKERYSIFSTILKIEGVLVNSVGRYVLADDATWEKMIKERVLCKCYVNTYEDFYESLCILFGPDTPDQPNLMYEDEEVDSVMAFYPPFDWVDEIPYAFGQNIMLPHINQLQNTSVDTTSLWRFLEEYYPSDDEEEVNLILALPAAPPPSPDPSYQTIRIPPAINVYRLIITPHYHTFKRLLCLFIDPTKTTSLLLPTISLQPNTTMATPPQFRPQKRWPDKAALRFAGRAVTRTWGWEIKEETYQWHLERLRIRYLTFKSILQNPAFQWDRENNVLHAPYDAWVDMIRRDPFADAYLKRGEPSWNCLKKIFERRQVVRPVREPEIISISSRESDDSSMVRKMTVSRMLRKMTSHQLGTWVETGSRSSF</sequence>
<name>A0AAE2CUE0_9LAMI</name>
<proteinExistence type="predicted"/>
<accession>A0AAE2CUE0</accession>
<evidence type="ECO:0000259" key="1">
    <source>
        <dbReference type="Pfam" id="PF12776"/>
    </source>
</evidence>
<dbReference type="PANTHER" id="PTHR47584">
    <property type="match status" value="1"/>
</dbReference>
<dbReference type="AlphaFoldDB" id="A0AAE2CUE0"/>
<dbReference type="Pfam" id="PF12776">
    <property type="entry name" value="Myb_DNA-bind_3"/>
    <property type="match status" value="1"/>
</dbReference>
<evidence type="ECO:0000313" key="3">
    <source>
        <dbReference type="Proteomes" id="UP001293254"/>
    </source>
</evidence>
<organism evidence="2 3">
    <name type="scientific">Sesamum alatum</name>
    <dbReference type="NCBI Taxonomy" id="300844"/>
    <lineage>
        <taxon>Eukaryota</taxon>
        <taxon>Viridiplantae</taxon>
        <taxon>Streptophyta</taxon>
        <taxon>Embryophyta</taxon>
        <taxon>Tracheophyta</taxon>
        <taxon>Spermatophyta</taxon>
        <taxon>Magnoliopsida</taxon>
        <taxon>eudicotyledons</taxon>
        <taxon>Gunneridae</taxon>
        <taxon>Pentapetalae</taxon>
        <taxon>asterids</taxon>
        <taxon>lamiids</taxon>
        <taxon>Lamiales</taxon>
        <taxon>Pedaliaceae</taxon>
        <taxon>Sesamum</taxon>
    </lineage>
</organism>
<gene>
    <name evidence="2" type="ORF">Salat_0645200</name>
</gene>
<reference evidence="2" key="2">
    <citation type="journal article" date="2024" name="Plant">
        <title>Genomic evolution and insights into agronomic trait innovations of Sesamum species.</title>
        <authorList>
            <person name="Miao H."/>
            <person name="Wang L."/>
            <person name="Qu L."/>
            <person name="Liu H."/>
            <person name="Sun Y."/>
            <person name="Le M."/>
            <person name="Wang Q."/>
            <person name="Wei S."/>
            <person name="Zheng Y."/>
            <person name="Lin W."/>
            <person name="Duan Y."/>
            <person name="Cao H."/>
            <person name="Xiong S."/>
            <person name="Wang X."/>
            <person name="Wei L."/>
            <person name="Li C."/>
            <person name="Ma Q."/>
            <person name="Ju M."/>
            <person name="Zhao R."/>
            <person name="Li G."/>
            <person name="Mu C."/>
            <person name="Tian Q."/>
            <person name="Mei H."/>
            <person name="Zhang T."/>
            <person name="Gao T."/>
            <person name="Zhang H."/>
        </authorList>
    </citation>
    <scope>NUCLEOTIDE SEQUENCE</scope>
    <source>
        <strain evidence="2">3651</strain>
    </source>
</reference>
<comment type="caution">
    <text evidence="2">The sequence shown here is derived from an EMBL/GenBank/DDBJ whole genome shotgun (WGS) entry which is preliminary data.</text>
</comment>
<feature type="domain" description="Myb/SANT-like" evidence="1">
    <location>
        <begin position="18"/>
        <end position="111"/>
    </location>
</feature>
<dbReference type="InterPro" id="IPR024752">
    <property type="entry name" value="Myb/SANT-like_dom"/>
</dbReference>
<keyword evidence="3" id="KW-1185">Reference proteome</keyword>
<dbReference type="PANTHER" id="PTHR47584:SF14">
    <property type="entry name" value="L10-INTERACTING MYB DOMAIN-CONTAINING PROTEIN-LIKE"/>
    <property type="match status" value="1"/>
</dbReference>
<dbReference type="EMBL" id="JACGWO010000002">
    <property type="protein sequence ID" value="KAK4434823.1"/>
    <property type="molecule type" value="Genomic_DNA"/>
</dbReference>
<protein>
    <recommendedName>
        <fullName evidence="1">Myb/SANT-like domain-containing protein</fullName>
    </recommendedName>
</protein>
<dbReference type="InterPro" id="IPR045026">
    <property type="entry name" value="LIMYB"/>
</dbReference>
<reference evidence="2" key="1">
    <citation type="submission" date="2020-06" db="EMBL/GenBank/DDBJ databases">
        <authorList>
            <person name="Li T."/>
            <person name="Hu X."/>
            <person name="Zhang T."/>
            <person name="Song X."/>
            <person name="Zhang H."/>
            <person name="Dai N."/>
            <person name="Sheng W."/>
            <person name="Hou X."/>
            <person name="Wei L."/>
        </authorList>
    </citation>
    <scope>NUCLEOTIDE SEQUENCE</scope>
    <source>
        <strain evidence="2">3651</strain>
        <tissue evidence="2">Leaf</tissue>
    </source>
</reference>
<evidence type="ECO:0000313" key="2">
    <source>
        <dbReference type="EMBL" id="KAK4434823.1"/>
    </source>
</evidence>
<dbReference type="Proteomes" id="UP001293254">
    <property type="component" value="Unassembled WGS sequence"/>
</dbReference>